<accession>A0A3P2EID3</accession>
<dbReference type="AlphaFoldDB" id="A0A3P2EID3"/>
<reference evidence="1 2" key="1">
    <citation type="journal article" date="2019" name="Antimicrob. Agents Chemother.">
        <title>Applying Rapid Whole Genome Sequencing to Predict Phenotypic Antimicrobial Susceptibility Testing Results Among Carbapenem-Resistant Klebsiella pneumoniae Clinical Isolates.</title>
        <authorList>
            <person name="Tamma P.D."/>
            <person name="Fan Y."/>
            <person name="Bergman Y."/>
            <person name="Pertea G."/>
            <person name="Kazmi A."/>
            <person name="Lewis S."/>
            <person name="Carroll K.C."/>
            <person name="Schatz M.C."/>
            <person name="Timp W."/>
            <person name="Simner P.J."/>
        </authorList>
    </citation>
    <scope>NUCLEOTIDE SEQUENCE [LARGE SCALE GENOMIC DNA]</scope>
    <source>
        <strain evidence="1 2">KLPN_33</strain>
    </source>
</reference>
<sequence length="81" mass="9030">MSACVNPLASHLRNQQNQRATPCNFSDGKSGDLLQLDAFCRSGVGIYLLQSYTGKRSERLSSDHNLIKILSPYMPRAQTCR</sequence>
<comment type="caution">
    <text evidence="1">The sequence shown here is derived from an EMBL/GenBank/DDBJ whole genome shotgun (WGS) entry which is preliminary data.</text>
</comment>
<dbReference type="EMBL" id="RCZY01000002">
    <property type="protein sequence ID" value="RRE43815.1"/>
    <property type="molecule type" value="Genomic_DNA"/>
</dbReference>
<organism evidence="1 2">
    <name type="scientific">Klebsiella pneumoniae</name>
    <dbReference type="NCBI Taxonomy" id="573"/>
    <lineage>
        <taxon>Bacteria</taxon>
        <taxon>Pseudomonadati</taxon>
        <taxon>Pseudomonadota</taxon>
        <taxon>Gammaproteobacteria</taxon>
        <taxon>Enterobacterales</taxon>
        <taxon>Enterobacteriaceae</taxon>
        <taxon>Klebsiella/Raoultella group</taxon>
        <taxon>Klebsiella</taxon>
        <taxon>Klebsiella pneumoniae complex</taxon>
    </lineage>
</organism>
<proteinExistence type="predicted"/>
<name>A0A3P2EID3_KLEPN</name>
<dbReference type="Proteomes" id="UP000272440">
    <property type="component" value="Unassembled WGS sequence"/>
</dbReference>
<gene>
    <name evidence="1" type="ORF">EAO28_18615</name>
</gene>
<evidence type="ECO:0000313" key="1">
    <source>
        <dbReference type="EMBL" id="RRE43815.1"/>
    </source>
</evidence>
<evidence type="ECO:0000313" key="2">
    <source>
        <dbReference type="Proteomes" id="UP000272440"/>
    </source>
</evidence>
<protein>
    <submittedName>
        <fullName evidence="1">Uncharacterized protein</fullName>
    </submittedName>
</protein>